<dbReference type="EMBL" id="JARQZJ010000001">
    <property type="protein sequence ID" value="KAK9869476.1"/>
    <property type="molecule type" value="Genomic_DNA"/>
</dbReference>
<sequence>MDKQNDKIYGPMLPTNILTENEKASSIEVDKTETYGPALPPHLLKKASTTQIGPALPHHLREQVDDQPSASYSVEESNDEDNVYGPALPGSETILNSQLALEERALEIKLNQLNPKENHTQREEWMIELPTVSASKLGLGPRQFRANAGPDMSDRSSWTDTPSSKKTKKTETFDLKNEMDKSNLKKRDKEQEKMAKKHKRESSSLLEIHQKKRKEENRLESKERKPFNRETDLQVNKFDEAQKAAVLKKAQLLDDRFSKGTSKFL</sequence>
<accession>A0AAW1TP00</accession>
<feature type="compositionally biased region" description="Polar residues" evidence="1">
    <location>
        <begin position="66"/>
        <end position="75"/>
    </location>
</feature>
<dbReference type="PANTHER" id="PTHR46370">
    <property type="entry name" value="GPALPP MOTIFS-CONTAINING PROTEIN 1"/>
    <property type="match status" value="1"/>
</dbReference>
<reference evidence="3 4" key="1">
    <citation type="submission" date="2023-03" db="EMBL/GenBank/DDBJ databases">
        <title>Genome insight into feeding habits of ladybird beetles.</title>
        <authorList>
            <person name="Li H.-S."/>
            <person name="Huang Y.-H."/>
            <person name="Pang H."/>
        </authorList>
    </citation>
    <scope>NUCLEOTIDE SEQUENCE [LARGE SCALE GENOMIC DNA]</scope>
    <source>
        <strain evidence="3">SYSU_2023b</strain>
        <tissue evidence="3">Whole body</tissue>
    </source>
</reference>
<feature type="region of interest" description="Disordered" evidence="1">
    <location>
        <begin position="48"/>
        <end position="90"/>
    </location>
</feature>
<evidence type="ECO:0000313" key="3">
    <source>
        <dbReference type="EMBL" id="KAK9869476.1"/>
    </source>
</evidence>
<proteinExistence type="predicted"/>
<name>A0AAW1TP00_9CUCU</name>
<dbReference type="PANTHER" id="PTHR46370:SF1">
    <property type="entry name" value="GPALPP MOTIFS-CONTAINING PROTEIN 1"/>
    <property type="match status" value="1"/>
</dbReference>
<evidence type="ECO:0000313" key="4">
    <source>
        <dbReference type="Proteomes" id="UP001431783"/>
    </source>
</evidence>
<dbReference type="Pfam" id="PF12572">
    <property type="entry name" value="DUF3752"/>
    <property type="match status" value="1"/>
</dbReference>
<protein>
    <recommendedName>
        <fullName evidence="2">DUF3752 domain-containing protein</fullName>
    </recommendedName>
</protein>
<feature type="domain" description="DUF3752" evidence="2">
    <location>
        <begin position="139"/>
        <end position="258"/>
    </location>
</feature>
<keyword evidence="4" id="KW-1185">Reference proteome</keyword>
<evidence type="ECO:0000259" key="2">
    <source>
        <dbReference type="Pfam" id="PF12572"/>
    </source>
</evidence>
<feature type="compositionally biased region" description="Basic and acidic residues" evidence="1">
    <location>
        <begin position="169"/>
        <end position="194"/>
    </location>
</feature>
<evidence type="ECO:0000256" key="1">
    <source>
        <dbReference type="SAM" id="MobiDB-lite"/>
    </source>
</evidence>
<feature type="region of interest" description="Disordered" evidence="1">
    <location>
        <begin position="138"/>
        <end position="234"/>
    </location>
</feature>
<organism evidence="3 4">
    <name type="scientific">Henosepilachna vigintioctopunctata</name>
    <dbReference type="NCBI Taxonomy" id="420089"/>
    <lineage>
        <taxon>Eukaryota</taxon>
        <taxon>Metazoa</taxon>
        <taxon>Ecdysozoa</taxon>
        <taxon>Arthropoda</taxon>
        <taxon>Hexapoda</taxon>
        <taxon>Insecta</taxon>
        <taxon>Pterygota</taxon>
        <taxon>Neoptera</taxon>
        <taxon>Endopterygota</taxon>
        <taxon>Coleoptera</taxon>
        <taxon>Polyphaga</taxon>
        <taxon>Cucujiformia</taxon>
        <taxon>Coccinelloidea</taxon>
        <taxon>Coccinellidae</taxon>
        <taxon>Epilachninae</taxon>
        <taxon>Epilachnini</taxon>
        <taxon>Henosepilachna</taxon>
    </lineage>
</organism>
<dbReference type="InterPro" id="IPR022226">
    <property type="entry name" value="DUF3752"/>
</dbReference>
<dbReference type="Proteomes" id="UP001431783">
    <property type="component" value="Unassembled WGS sequence"/>
</dbReference>
<dbReference type="AlphaFoldDB" id="A0AAW1TP00"/>
<dbReference type="InterPro" id="IPR046331">
    <property type="entry name" value="GPAM1-like"/>
</dbReference>
<comment type="caution">
    <text evidence="3">The sequence shown here is derived from an EMBL/GenBank/DDBJ whole genome shotgun (WGS) entry which is preliminary data.</text>
</comment>
<gene>
    <name evidence="3" type="ORF">WA026_003231</name>
</gene>
<feature type="compositionally biased region" description="Basic and acidic residues" evidence="1">
    <location>
        <begin position="213"/>
        <end position="234"/>
    </location>
</feature>